<sequence length="88" mass="9115">MSPAVDFGPCPSVGLAVRVAVQPPSDPEIPKTTSRPSDAVRLVLLLKRSATRSVPSRPVQSAPVAPTRGSQTVSLGIVDLRQAMGLTA</sequence>
<accession>I0LE70</accession>
<keyword evidence="2" id="KW-1185">Reference proteome</keyword>
<comment type="caution">
    <text evidence="1">The sequence shown here is derived from an EMBL/GenBank/DDBJ whole genome shotgun (WGS) entry which is preliminary data.</text>
</comment>
<protein>
    <submittedName>
        <fullName evidence="1">Uncharacterized protein</fullName>
    </submittedName>
</protein>
<reference evidence="2" key="1">
    <citation type="journal article" date="2012" name="J. Bacteriol.">
        <title>Genome Sequence of Micromonospora lupini Lupac 08, Isolated from Root Nodules of Lupinus angustifolius.</title>
        <authorList>
            <person name="Alonso-Vega P."/>
            <person name="Normand P."/>
            <person name="Bacigalupe R."/>
            <person name="Pujic P."/>
            <person name="Lajus A."/>
            <person name="Vallenet D."/>
            <person name="Carro L."/>
            <person name="Coll P."/>
            <person name="Trujillo M.E."/>
        </authorList>
    </citation>
    <scope>NUCLEOTIDE SEQUENCE [LARGE SCALE GENOMIC DNA]</scope>
    <source>
        <strain evidence="2">Lupac 08</strain>
    </source>
</reference>
<name>I0LE70_9ACTN</name>
<gene>
    <name evidence="1" type="ORF">MILUP08_30242</name>
</gene>
<dbReference type="EMBL" id="CAIE01000047">
    <property type="protein sequence ID" value="CCH22117.1"/>
    <property type="molecule type" value="Genomic_DNA"/>
</dbReference>
<evidence type="ECO:0000313" key="2">
    <source>
        <dbReference type="Proteomes" id="UP000003448"/>
    </source>
</evidence>
<proteinExistence type="predicted"/>
<dbReference type="Proteomes" id="UP000003448">
    <property type="component" value="Unassembled WGS sequence"/>
</dbReference>
<organism evidence="1 2">
    <name type="scientific">Micromonospora lupini str. Lupac 08</name>
    <dbReference type="NCBI Taxonomy" id="1150864"/>
    <lineage>
        <taxon>Bacteria</taxon>
        <taxon>Bacillati</taxon>
        <taxon>Actinomycetota</taxon>
        <taxon>Actinomycetes</taxon>
        <taxon>Micromonosporales</taxon>
        <taxon>Micromonosporaceae</taxon>
        <taxon>Micromonospora</taxon>
    </lineage>
</organism>
<evidence type="ECO:0000313" key="1">
    <source>
        <dbReference type="EMBL" id="CCH22117.1"/>
    </source>
</evidence>
<dbReference type="AlphaFoldDB" id="I0LE70"/>